<keyword evidence="3" id="KW-1185">Reference proteome</keyword>
<keyword evidence="1" id="KW-0472">Membrane</keyword>
<keyword evidence="1" id="KW-0812">Transmembrane</keyword>
<proteinExistence type="predicted"/>
<gene>
    <name evidence="2" type="ORF">GON26_06245</name>
</gene>
<evidence type="ECO:0000313" key="2">
    <source>
        <dbReference type="EMBL" id="MWB93955.1"/>
    </source>
</evidence>
<accession>A0A6I4NN48</accession>
<comment type="caution">
    <text evidence="2">The sequence shown here is derived from an EMBL/GenBank/DDBJ whole genome shotgun (WGS) entry which is preliminary data.</text>
</comment>
<dbReference type="RefSeq" id="WP_160373881.1">
    <property type="nucleotide sequence ID" value="NZ_WSTB01000003.1"/>
</dbReference>
<evidence type="ECO:0000256" key="1">
    <source>
        <dbReference type="SAM" id="Phobius"/>
    </source>
</evidence>
<dbReference type="Proteomes" id="UP000471501">
    <property type="component" value="Unassembled WGS sequence"/>
</dbReference>
<feature type="transmembrane region" description="Helical" evidence="1">
    <location>
        <begin position="69"/>
        <end position="87"/>
    </location>
</feature>
<feature type="transmembrane region" description="Helical" evidence="1">
    <location>
        <begin position="33"/>
        <end position="51"/>
    </location>
</feature>
<protein>
    <submittedName>
        <fullName evidence="2">Uncharacterized protein</fullName>
    </submittedName>
</protein>
<dbReference type="EMBL" id="WSTB01000003">
    <property type="protein sequence ID" value="MWB93955.1"/>
    <property type="molecule type" value="Genomic_DNA"/>
</dbReference>
<dbReference type="AlphaFoldDB" id="A0A6I4NN48"/>
<reference evidence="2 3" key="1">
    <citation type="submission" date="2019-12" db="EMBL/GenBank/DDBJ databases">
        <authorList>
            <person name="Kim Y.S."/>
        </authorList>
    </citation>
    <scope>NUCLEOTIDE SEQUENCE [LARGE SCALE GENOMIC DNA]</scope>
    <source>
        <strain evidence="2 3">GA093</strain>
    </source>
</reference>
<organism evidence="2 3">
    <name type="scientific">Flavobacterium hydrocarbonoxydans</name>
    <dbReference type="NCBI Taxonomy" id="2683249"/>
    <lineage>
        <taxon>Bacteria</taxon>
        <taxon>Pseudomonadati</taxon>
        <taxon>Bacteroidota</taxon>
        <taxon>Flavobacteriia</taxon>
        <taxon>Flavobacteriales</taxon>
        <taxon>Flavobacteriaceae</taxon>
        <taxon>Flavobacterium</taxon>
    </lineage>
</organism>
<sequence>MKKYITSVNIAFFLWGLILVAISEISKGEYTRNFLYFSIIVIIPIMIFNLIKKRKEDKRNDTSLFRESIYRMLIVVIMLGIAFYITIQNRM</sequence>
<name>A0A6I4NN48_9FLAO</name>
<evidence type="ECO:0000313" key="3">
    <source>
        <dbReference type="Proteomes" id="UP000471501"/>
    </source>
</evidence>
<keyword evidence="1" id="KW-1133">Transmembrane helix</keyword>